<evidence type="ECO:0000256" key="8">
    <source>
        <dbReference type="PROSITE-ProRule" id="PRU00176"/>
    </source>
</evidence>
<evidence type="ECO:0000256" key="6">
    <source>
        <dbReference type="ARBA" id="ARBA00023187"/>
    </source>
</evidence>
<feature type="non-terminal residue" evidence="11">
    <location>
        <position position="1"/>
    </location>
</feature>
<reference evidence="11 12" key="1">
    <citation type="journal article" date="2021" name="Nat. Plants">
        <title>The Taxus genome provides insights into paclitaxel biosynthesis.</title>
        <authorList>
            <person name="Xiong X."/>
            <person name="Gou J."/>
            <person name="Liao Q."/>
            <person name="Li Y."/>
            <person name="Zhou Q."/>
            <person name="Bi G."/>
            <person name="Li C."/>
            <person name="Du R."/>
            <person name="Wang X."/>
            <person name="Sun T."/>
            <person name="Guo L."/>
            <person name="Liang H."/>
            <person name="Lu P."/>
            <person name="Wu Y."/>
            <person name="Zhang Z."/>
            <person name="Ro D.K."/>
            <person name="Shang Y."/>
            <person name="Huang S."/>
            <person name="Yan J."/>
        </authorList>
    </citation>
    <scope>NUCLEOTIDE SEQUENCE [LARGE SCALE GENOMIC DNA]</scope>
    <source>
        <strain evidence="11">Ta-2019</strain>
    </source>
</reference>
<evidence type="ECO:0000256" key="4">
    <source>
        <dbReference type="ARBA" id="ARBA00022728"/>
    </source>
</evidence>
<organism evidence="11 12">
    <name type="scientific">Taxus chinensis</name>
    <name type="common">Chinese yew</name>
    <name type="synonym">Taxus wallichiana var. chinensis</name>
    <dbReference type="NCBI Taxonomy" id="29808"/>
    <lineage>
        <taxon>Eukaryota</taxon>
        <taxon>Viridiplantae</taxon>
        <taxon>Streptophyta</taxon>
        <taxon>Embryophyta</taxon>
        <taxon>Tracheophyta</taxon>
        <taxon>Spermatophyta</taxon>
        <taxon>Pinopsida</taxon>
        <taxon>Pinidae</taxon>
        <taxon>Conifers II</taxon>
        <taxon>Cupressales</taxon>
        <taxon>Taxaceae</taxon>
        <taxon>Taxus</taxon>
    </lineage>
</organism>
<accession>A0AA38GNK7</accession>
<evidence type="ECO:0000256" key="5">
    <source>
        <dbReference type="ARBA" id="ARBA00022884"/>
    </source>
</evidence>
<dbReference type="PROSITE" id="PS50102">
    <property type="entry name" value="RRM"/>
    <property type="match status" value="1"/>
</dbReference>
<evidence type="ECO:0000313" key="12">
    <source>
        <dbReference type="Proteomes" id="UP000824469"/>
    </source>
</evidence>
<dbReference type="InterPro" id="IPR012677">
    <property type="entry name" value="Nucleotide-bd_a/b_plait_sf"/>
</dbReference>
<dbReference type="CDD" id="cd12442">
    <property type="entry name" value="RRM_RBM48"/>
    <property type="match status" value="1"/>
</dbReference>
<keyword evidence="6" id="KW-0508">mRNA splicing</keyword>
<protein>
    <recommendedName>
        <fullName evidence="2">RNA-binding protein 48</fullName>
    </recommendedName>
</protein>
<dbReference type="Gene3D" id="3.30.70.330">
    <property type="match status" value="1"/>
</dbReference>
<feature type="compositionally biased region" description="Polar residues" evidence="9">
    <location>
        <begin position="105"/>
        <end position="117"/>
    </location>
</feature>
<keyword evidence="5 8" id="KW-0694">RNA-binding</keyword>
<feature type="domain" description="RRM" evidence="10">
    <location>
        <begin position="1"/>
        <end position="78"/>
    </location>
</feature>
<dbReference type="InterPro" id="IPR034264">
    <property type="entry name" value="RBM48_RRM"/>
</dbReference>
<feature type="region of interest" description="Disordered" evidence="9">
    <location>
        <begin position="99"/>
        <end position="135"/>
    </location>
</feature>
<name>A0AA38GNK7_TAXCH</name>
<comment type="caution">
    <text evidence="11">The sequence shown here is derived from an EMBL/GenBank/DDBJ whole genome shotgun (WGS) entry which is preliminary data.</text>
</comment>
<gene>
    <name evidence="11" type="ORF">KI387_005857</name>
</gene>
<keyword evidence="4" id="KW-0747">Spliceosome</keyword>
<dbReference type="GO" id="GO:0005654">
    <property type="term" value="C:nucleoplasm"/>
    <property type="evidence" value="ECO:0007669"/>
    <property type="project" value="TreeGrafter"/>
</dbReference>
<evidence type="ECO:0000256" key="7">
    <source>
        <dbReference type="ARBA" id="ARBA00035004"/>
    </source>
</evidence>
<keyword evidence="3" id="KW-0507">mRNA processing</keyword>
<keyword evidence="12" id="KW-1185">Reference proteome</keyword>
<dbReference type="PANTHER" id="PTHR20957">
    <property type="entry name" value="RNA-BINDING PROTEIN 48"/>
    <property type="match status" value="1"/>
</dbReference>
<evidence type="ECO:0000256" key="2">
    <source>
        <dbReference type="ARBA" id="ARBA00015189"/>
    </source>
</evidence>
<dbReference type="GO" id="GO:0003723">
    <property type="term" value="F:RNA binding"/>
    <property type="evidence" value="ECO:0007669"/>
    <property type="project" value="UniProtKB-UniRule"/>
</dbReference>
<evidence type="ECO:0000256" key="9">
    <source>
        <dbReference type="SAM" id="MobiDB-lite"/>
    </source>
</evidence>
<evidence type="ECO:0000313" key="11">
    <source>
        <dbReference type="EMBL" id="KAH9325679.1"/>
    </source>
</evidence>
<sequence length="171" mass="19704">YLIVRNVPALGCIDELVKLFGLYGPIEEYRLLDEEECEPFTDVYWIKFVHISNARFAKRKLDEYQFLGNLLQVTYAPNYETLLDTKDKLEERRHTVFNRLKSSKQKGPNSQATTSPVETDPLLDPFSLPGGVQRETDHSAYGISQWQEKSSYFSTLSMNATVQSVREKLDS</sequence>
<evidence type="ECO:0000256" key="3">
    <source>
        <dbReference type="ARBA" id="ARBA00022664"/>
    </source>
</evidence>
<evidence type="ECO:0000256" key="1">
    <source>
        <dbReference type="ARBA" id="ARBA00006938"/>
    </source>
</evidence>
<dbReference type="AlphaFoldDB" id="A0AA38GNK7"/>
<proteinExistence type="inferred from homology"/>
<dbReference type="Proteomes" id="UP000824469">
    <property type="component" value="Unassembled WGS sequence"/>
</dbReference>
<dbReference type="InterPro" id="IPR039599">
    <property type="entry name" value="RBM48"/>
</dbReference>
<dbReference type="PANTHER" id="PTHR20957:SF0">
    <property type="entry name" value="RNA-BINDING PROTEIN 48"/>
    <property type="match status" value="1"/>
</dbReference>
<evidence type="ECO:0000259" key="10">
    <source>
        <dbReference type="PROSITE" id="PS50102"/>
    </source>
</evidence>
<feature type="non-terminal residue" evidence="11">
    <location>
        <position position="171"/>
    </location>
</feature>
<dbReference type="EMBL" id="JAHRHJ020000002">
    <property type="protein sequence ID" value="KAH9325679.1"/>
    <property type="molecule type" value="Genomic_DNA"/>
</dbReference>
<comment type="similarity">
    <text evidence="1">Belongs to the RBM48 family.</text>
</comment>
<dbReference type="Pfam" id="PF00076">
    <property type="entry name" value="RRM_1"/>
    <property type="match status" value="1"/>
</dbReference>
<dbReference type="InterPro" id="IPR000504">
    <property type="entry name" value="RRM_dom"/>
</dbReference>
<comment type="function">
    <text evidence="7">As a component of the minor spliceosome, involved in the splicing of U12-type introns in pre-mRNAs.</text>
</comment>
<dbReference type="InterPro" id="IPR035979">
    <property type="entry name" value="RBD_domain_sf"/>
</dbReference>
<dbReference type="GO" id="GO:0005681">
    <property type="term" value="C:spliceosomal complex"/>
    <property type="evidence" value="ECO:0007669"/>
    <property type="project" value="UniProtKB-KW"/>
</dbReference>
<dbReference type="GO" id="GO:0008380">
    <property type="term" value="P:RNA splicing"/>
    <property type="evidence" value="ECO:0007669"/>
    <property type="project" value="UniProtKB-KW"/>
</dbReference>
<dbReference type="FunFam" id="3.30.70.330:FF:000424">
    <property type="entry name" value="RNA-binding protein 48 isoform X4"/>
    <property type="match status" value="1"/>
</dbReference>
<dbReference type="SUPFAM" id="SSF54928">
    <property type="entry name" value="RNA-binding domain, RBD"/>
    <property type="match status" value="1"/>
</dbReference>
<dbReference type="GO" id="GO:0006397">
    <property type="term" value="P:mRNA processing"/>
    <property type="evidence" value="ECO:0007669"/>
    <property type="project" value="UniProtKB-KW"/>
</dbReference>